<dbReference type="Proteomes" id="UP000326857">
    <property type="component" value="Unassembled WGS sequence"/>
</dbReference>
<evidence type="ECO:0000313" key="2">
    <source>
        <dbReference type="Proteomes" id="UP000326857"/>
    </source>
</evidence>
<sequence>MAAPLQIFCDESGQTGPNLLDAQQRIFTYAGVATTDDEAWSVISTARQTHGILDDELKASALLKTDAGRALVLDILRVYAGRYSIVAYDKALALSAKVFEYVYEPVFQHRPELLYAKDLHRFVAMYCYTFLINRDDLGGEAVRQFLAFMRSYDPATAPLLFGTHDERDPFEGNPFEMVTKFANGYRDVIIADNQSERDALRPGTLTLDLASSGLFSILCHFGKERRPLDVTCDEHPQLETISKTLVGGDDDPSIMRARRLNPQADISWTLAGRIRFDQSRNRPGLQVADLIAGAASTLASGRTTKRGMEAHLELVDLHINPHTMMPDYDAVRQKLRGPAVNWMVLYGLGEHAGRGENPHLVLRELYAESERRWDAGETPRAA</sequence>
<proteinExistence type="predicted"/>
<organism evidence="1 2">
    <name type="scientific">Sphingomonas aurantiaca</name>
    <dbReference type="NCBI Taxonomy" id="185949"/>
    <lineage>
        <taxon>Bacteria</taxon>
        <taxon>Pseudomonadati</taxon>
        <taxon>Pseudomonadota</taxon>
        <taxon>Alphaproteobacteria</taxon>
        <taxon>Sphingomonadales</taxon>
        <taxon>Sphingomonadaceae</taxon>
        <taxon>Sphingomonas</taxon>
    </lineage>
</organism>
<evidence type="ECO:0008006" key="3">
    <source>
        <dbReference type="Google" id="ProtNLM"/>
    </source>
</evidence>
<dbReference type="Pfam" id="PF12686">
    <property type="entry name" value="DUF3800"/>
    <property type="match status" value="1"/>
</dbReference>
<name>A0A5E8AF05_9SPHN</name>
<dbReference type="AlphaFoldDB" id="A0A5E8AF05"/>
<protein>
    <recommendedName>
        <fullName evidence="3">DUF3800 domain-containing protein</fullName>
    </recommendedName>
</protein>
<gene>
    <name evidence="1" type="ORF">SPHINGO391_510177</name>
</gene>
<dbReference type="InterPro" id="IPR024524">
    <property type="entry name" value="DUF3800"/>
</dbReference>
<accession>A0A5E8AF05</accession>
<reference evidence="1 2" key="1">
    <citation type="submission" date="2019-09" db="EMBL/GenBank/DDBJ databases">
        <authorList>
            <person name="Dittami M. S."/>
        </authorList>
    </citation>
    <scope>NUCLEOTIDE SEQUENCE [LARGE SCALE GENOMIC DNA]</scope>
    <source>
        <strain evidence="1">SPHINGO391</strain>
    </source>
</reference>
<dbReference type="EMBL" id="CABVLI010000047">
    <property type="protein sequence ID" value="VVT29799.1"/>
    <property type="molecule type" value="Genomic_DNA"/>
</dbReference>
<evidence type="ECO:0000313" key="1">
    <source>
        <dbReference type="EMBL" id="VVT29799.1"/>
    </source>
</evidence>